<evidence type="ECO:0000256" key="3">
    <source>
        <dbReference type="PROSITE-ProRule" id="PRU10007"/>
    </source>
</evidence>
<dbReference type="InterPro" id="IPR029510">
    <property type="entry name" value="Ald_DH_CS_GLU"/>
</dbReference>
<evidence type="ECO:0000313" key="6">
    <source>
        <dbReference type="EMBL" id="TZG29494.1"/>
    </source>
</evidence>
<accession>A0A5D9CCT9</accession>
<dbReference type="PROSITE" id="PS00070">
    <property type="entry name" value="ALDEHYDE_DEHYDR_CYS"/>
    <property type="match status" value="1"/>
</dbReference>
<dbReference type="SUPFAM" id="SSF53720">
    <property type="entry name" value="ALDH-like"/>
    <property type="match status" value="1"/>
</dbReference>
<evidence type="ECO:0000256" key="1">
    <source>
        <dbReference type="ARBA" id="ARBA00009986"/>
    </source>
</evidence>
<dbReference type="AlphaFoldDB" id="A0A5D9CCT9"/>
<dbReference type="FunFam" id="3.40.309.10:FF:000012">
    <property type="entry name" value="Betaine aldehyde dehydrogenase"/>
    <property type="match status" value="1"/>
</dbReference>
<dbReference type="GO" id="GO:0016620">
    <property type="term" value="F:oxidoreductase activity, acting on the aldehyde or oxo group of donors, NAD or NADP as acceptor"/>
    <property type="evidence" value="ECO:0007669"/>
    <property type="project" value="InterPro"/>
</dbReference>
<organism evidence="6 7">
    <name type="scientific">Sphingomonas montanisoli</name>
    <dbReference type="NCBI Taxonomy" id="2606412"/>
    <lineage>
        <taxon>Bacteria</taxon>
        <taxon>Pseudomonadati</taxon>
        <taxon>Pseudomonadota</taxon>
        <taxon>Alphaproteobacteria</taxon>
        <taxon>Sphingomonadales</taxon>
        <taxon>Sphingomonadaceae</taxon>
        <taxon>Sphingomonas</taxon>
    </lineage>
</organism>
<gene>
    <name evidence="6" type="ORF">FYJ91_05070</name>
</gene>
<comment type="similarity">
    <text evidence="1 4">Belongs to the aldehyde dehydrogenase family.</text>
</comment>
<feature type="domain" description="Aldehyde dehydrogenase" evidence="5">
    <location>
        <begin position="29"/>
        <end position="492"/>
    </location>
</feature>
<sequence length="496" mass="53232">MLSPFANHAEKLKADFLPRKHKLFINNQWVDPVDGGTLDVYNPSTKQKLATVAAGNAKDIDLAVKAAEKAFHGPWSKFTAAQRTAIMHKLADLMEANIDELSTLEVMDAGNPIMHVRHGDIAMAVAYLRYYAGWTDKLFGQVPMSNSGPEMLSYSTRQPVGVAAAITPWNAPMILSMFKIAPTLASGCTFVHKPAELAPMTALRFCELVLEAGIPEGVFNVVTGTGPEAGAPLASHPGVAKVGFTGSTATGAEILRLAAPTFKRVTLELGGKSPVFMFPDCDVDAAIAGISNGIFYKTGQFCAAGTRLYIHDKIYDKVVAGFEKHAKAAKVGQPLETDTTMGPIISQKQLDRVTNYLEIGRKEGGEIVTGGNLLPGDGYFIEPTLIANVDQTKTLVKEEIFGPVLVAQRFTDSHDLDTLAAWGNDTQYGLAARIWTTNLRNAHGLAARLDAGTITINNGFLGDLDFGGFKSSGLGRELGQYGIESYLEHKSIAVGF</sequence>
<name>A0A5D9CCT9_9SPHN</name>
<evidence type="ECO:0000256" key="2">
    <source>
        <dbReference type="ARBA" id="ARBA00023002"/>
    </source>
</evidence>
<reference evidence="6 7" key="1">
    <citation type="submission" date="2019-08" db="EMBL/GenBank/DDBJ databases">
        <authorList>
            <person name="Wang G."/>
            <person name="Xu Z."/>
        </authorList>
    </citation>
    <scope>NUCLEOTIDE SEQUENCE [LARGE SCALE GENOMIC DNA]</scope>
    <source>
        <strain evidence="6 7">ZX</strain>
    </source>
</reference>
<evidence type="ECO:0000256" key="4">
    <source>
        <dbReference type="RuleBase" id="RU003345"/>
    </source>
</evidence>
<dbReference type="Pfam" id="PF00171">
    <property type="entry name" value="Aldedh"/>
    <property type="match status" value="1"/>
</dbReference>
<dbReference type="InterPro" id="IPR015590">
    <property type="entry name" value="Aldehyde_DH_dom"/>
</dbReference>
<keyword evidence="2 4" id="KW-0560">Oxidoreductase</keyword>
<comment type="caution">
    <text evidence="6">The sequence shown here is derived from an EMBL/GenBank/DDBJ whole genome shotgun (WGS) entry which is preliminary data.</text>
</comment>
<protein>
    <submittedName>
        <fullName evidence="6">Aldehyde dehydrogenase family protein</fullName>
    </submittedName>
</protein>
<dbReference type="InterPro" id="IPR016163">
    <property type="entry name" value="Ald_DH_C"/>
</dbReference>
<dbReference type="PROSITE" id="PS00687">
    <property type="entry name" value="ALDEHYDE_DEHYDR_GLU"/>
    <property type="match status" value="1"/>
</dbReference>
<dbReference type="EMBL" id="VTOU01000001">
    <property type="protein sequence ID" value="TZG29494.1"/>
    <property type="molecule type" value="Genomic_DNA"/>
</dbReference>
<dbReference type="Proteomes" id="UP000322077">
    <property type="component" value="Unassembled WGS sequence"/>
</dbReference>
<feature type="active site" evidence="3">
    <location>
        <position position="268"/>
    </location>
</feature>
<dbReference type="Gene3D" id="3.40.605.10">
    <property type="entry name" value="Aldehyde Dehydrogenase, Chain A, domain 1"/>
    <property type="match status" value="1"/>
</dbReference>
<keyword evidence="7" id="KW-1185">Reference proteome</keyword>
<dbReference type="FunFam" id="3.40.605.10:FF:000007">
    <property type="entry name" value="NAD/NADP-dependent betaine aldehyde dehydrogenase"/>
    <property type="match status" value="1"/>
</dbReference>
<dbReference type="PANTHER" id="PTHR11699">
    <property type="entry name" value="ALDEHYDE DEHYDROGENASE-RELATED"/>
    <property type="match status" value="1"/>
</dbReference>
<dbReference type="InterPro" id="IPR016161">
    <property type="entry name" value="Ald_DH/histidinol_DH"/>
</dbReference>
<dbReference type="InterPro" id="IPR016160">
    <property type="entry name" value="Ald_DH_CS_CYS"/>
</dbReference>
<evidence type="ECO:0000259" key="5">
    <source>
        <dbReference type="Pfam" id="PF00171"/>
    </source>
</evidence>
<dbReference type="InterPro" id="IPR016162">
    <property type="entry name" value="Ald_DH_N"/>
</dbReference>
<dbReference type="Gene3D" id="3.40.309.10">
    <property type="entry name" value="Aldehyde Dehydrogenase, Chain A, domain 2"/>
    <property type="match status" value="1"/>
</dbReference>
<proteinExistence type="inferred from homology"/>
<evidence type="ECO:0000313" key="7">
    <source>
        <dbReference type="Proteomes" id="UP000322077"/>
    </source>
</evidence>
<dbReference type="RefSeq" id="WP_149521157.1">
    <property type="nucleotide sequence ID" value="NZ_VTOU01000001.1"/>
</dbReference>